<feature type="domain" description="MARVEL" evidence="7">
    <location>
        <begin position="14"/>
        <end position="155"/>
    </location>
</feature>
<comment type="subcellular location">
    <subcellularLocation>
        <location evidence="1">Membrane</location>
        <topology evidence="1">Multi-pass membrane protein</topology>
    </subcellularLocation>
</comment>
<sequence length="162" mass="17626">MPPQRLTGANYREFLKSFMGIARVLQVLMGAGLWATIAGNKYDGPVHFALLVAVLFWLLTLALFLLTLLGKQDVVPVAGGEHWLLSNVVHDAAAVALYLPTIGILAYKTAKSTYCNLEHYGPPCPYRAYLAATALSGFTTCAYFASAVYGSCRKCRGEQTLF</sequence>
<name>A0A3B3T622_9TELE</name>
<evidence type="ECO:0000256" key="1">
    <source>
        <dbReference type="ARBA" id="ARBA00004141"/>
    </source>
</evidence>
<evidence type="ECO:0000259" key="7">
    <source>
        <dbReference type="PROSITE" id="PS51225"/>
    </source>
</evidence>
<dbReference type="PANTHER" id="PTHR22776:SF28">
    <property type="entry name" value="MARVEL DOMAIN-CONTAINING PROTEIN 1"/>
    <property type="match status" value="1"/>
</dbReference>
<evidence type="ECO:0000313" key="9">
    <source>
        <dbReference type="Proteomes" id="UP000261540"/>
    </source>
</evidence>
<dbReference type="Proteomes" id="UP000261540">
    <property type="component" value="Unplaced"/>
</dbReference>
<dbReference type="Pfam" id="PF01284">
    <property type="entry name" value="MARVEL"/>
    <property type="match status" value="1"/>
</dbReference>
<dbReference type="GeneTree" id="ENSGT00510000049375"/>
<proteinExistence type="predicted"/>
<keyword evidence="2 5" id="KW-0812">Transmembrane</keyword>
<feature type="transmembrane region" description="Helical" evidence="6">
    <location>
        <begin position="20"/>
        <end position="39"/>
    </location>
</feature>
<keyword evidence="3 6" id="KW-1133">Transmembrane helix</keyword>
<feature type="transmembrane region" description="Helical" evidence="6">
    <location>
        <begin position="46"/>
        <end position="68"/>
    </location>
</feature>
<dbReference type="PANTHER" id="PTHR22776">
    <property type="entry name" value="MARVEL-CONTAINING POTENTIAL LIPID RAFT-ASSOCIATED PROTEIN"/>
    <property type="match status" value="1"/>
</dbReference>
<dbReference type="InterPro" id="IPR050578">
    <property type="entry name" value="MARVEL-CKLF_proteins"/>
</dbReference>
<evidence type="ECO:0000256" key="3">
    <source>
        <dbReference type="ARBA" id="ARBA00022989"/>
    </source>
</evidence>
<dbReference type="AlphaFoldDB" id="A0A3B3T622"/>
<feature type="transmembrane region" description="Helical" evidence="6">
    <location>
        <begin position="88"/>
        <end position="107"/>
    </location>
</feature>
<dbReference type="Ensembl" id="ENSPKIT00000018899.1">
    <property type="protein sequence ID" value="ENSPKIP00000037913.1"/>
    <property type="gene ID" value="ENSPKIG00000015922.1"/>
</dbReference>
<keyword evidence="4 5" id="KW-0472">Membrane</keyword>
<organism evidence="8 9">
    <name type="scientific">Paramormyrops kingsleyae</name>
    <dbReference type="NCBI Taxonomy" id="1676925"/>
    <lineage>
        <taxon>Eukaryota</taxon>
        <taxon>Metazoa</taxon>
        <taxon>Chordata</taxon>
        <taxon>Craniata</taxon>
        <taxon>Vertebrata</taxon>
        <taxon>Euteleostomi</taxon>
        <taxon>Actinopterygii</taxon>
        <taxon>Neopterygii</taxon>
        <taxon>Teleostei</taxon>
        <taxon>Osteoglossocephala</taxon>
        <taxon>Osteoglossomorpha</taxon>
        <taxon>Osteoglossiformes</taxon>
        <taxon>Mormyridae</taxon>
        <taxon>Paramormyrops</taxon>
    </lineage>
</organism>
<dbReference type="InterPro" id="IPR008253">
    <property type="entry name" value="Marvel"/>
</dbReference>
<feature type="transmembrane region" description="Helical" evidence="6">
    <location>
        <begin position="128"/>
        <end position="149"/>
    </location>
</feature>
<reference evidence="8" key="1">
    <citation type="submission" date="2025-08" db="UniProtKB">
        <authorList>
            <consortium name="Ensembl"/>
        </authorList>
    </citation>
    <scope>IDENTIFICATION</scope>
</reference>
<evidence type="ECO:0000256" key="5">
    <source>
        <dbReference type="PROSITE-ProRule" id="PRU00581"/>
    </source>
</evidence>
<dbReference type="GO" id="GO:0016020">
    <property type="term" value="C:membrane"/>
    <property type="evidence" value="ECO:0007669"/>
    <property type="project" value="UniProtKB-SubCell"/>
</dbReference>
<keyword evidence="9" id="KW-1185">Reference proteome</keyword>
<dbReference type="PROSITE" id="PS51225">
    <property type="entry name" value="MARVEL"/>
    <property type="match status" value="1"/>
</dbReference>
<reference evidence="8" key="2">
    <citation type="submission" date="2025-09" db="UniProtKB">
        <authorList>
            <consortium name="Ensembl"/>
        </authorList>
    </citation>
    <scope>IDENTIFICATION</scope>
</reference>
<dbReference type="GO" id="GO:0042552">
    <property type="term" value="P:myelination"/>
    <property type="evidence" value="ECO:0007669"/>
    <property type="project" value="TreeGrafter"/>
</dbReference>
<evidence type="ECO:0000256" key="4">
    <source>
        <dbReference type="ARBA" id="ARBA00023136"/>
    </source>
</evidence>
<protein>
    <submittedName>
        <fullName evidence="8">MARVEL domain containing 1</fullName>
    </submittedName>
</protein>
<evidence type="ECO:0000256" key="6">
    <source>
        <dbReference type="SAM" id="Phobius"/>
    </source>
</evidence>
<evidence type="ECO:0000313" key="8">
    <source>
        <dbReference type="Ensembl" id="ENSPKIP00000037913.1"/>
    </source>
</evidence>
<dbReference type="GO" id="GO:0019911">
    <property type="term" value="F:structural constituent of myelin sheath"/>
    <property type="evidence" value="ECO:0007669"/>
    <property type="project" value="TreeGrafter"/>
</dbReference>
<accession>A0A3B3T622</accession>
<evidence type="ECO:0000256" key="2">
    <source>
        <dbReference type="ARBA" id="ARBA00022692"/>
    </source>
</evidence>